<evidence type="ECO:0000256" key="1">
    <source>
        <dbReference type="ARBA" id="ARBA00001947"/>
    </source>
</evidence>
<keyword evidence="3" id="KW-0479">Metal-binding</keyword>
<evidence type="ECO:0000313" key="7">
    <source>
        <dbReference type="EMBL" id="CAK7227676.1"/>
    </source>
</evidence>
<dbReference type="Proteomes" id="UP001642482">
    <property type="component" value="Unassembled WGS sequence"/>
</dbReference>
<dbReference type="SUPFAM" id="SSF51735">
    <property type="entry name" value="NAD(P)-binding Rossmann-fold domains"/>
    <property type="match status" value="1"/>
</dbReference>
<evidence type="ECO:0000256" key="4">
    <source>
        <dbReference type="ARBA" id="ARBA00022833"/>
    </source>
</evidence>
<name>A0ABP0C8Z5_9PEZI</name>
<comment type="cofactor">
    <cofactor evidence="1">
        <name>Zn(2+)</name>
        <dbReference type="ChEBI" id="CHEBI:29105"/>
    </cofactor>
</comment>
<feature type="domain" description="Alcohol dehydrogenase-like N-terminal" evidence="6">
    <location>
        <begin position="35"/>
        <end position="99"/>
    </location>
</feature>
<keyword evidence="4" id="KW-0862">Zinc</keyword>
<proteinExistence type="inferred from homology"/>
<evidence type="ECO:0000259" key="6">
    <source>
        <dbReference type="Pfam" id="PF08240"/>
    </source>
</evidence>
<evidence type="ECO:0000256" key="5">
    <source>
        <dbReference type="ARBA" id="ARBA00023002"/>
    </source>
</evidence>
<dbReference type="Pfam" id="PF08240">
    <property type="entry name" value="ADH_N"/>
    <property type="match status" value="1"/>
</dbReference>
<protein>
    <recommendedName>
        <fullName evidence="6">Alcohol dehydrogenase-like N-terminal domain-containing protein</fullName>
    </recommendedName>
</protein>
<dbReference type="EMBL" id="CAWUHD010000074">
    <property type="protein sequence ID" value="CAK7227676.1"/>
    <property type="molecule type" value="Genomic_DNA"/>
</dbReference>
<dbReference type="InterPro" id="IPR013154">
    <property type="entry name" value="ADH-like_N"/>
</dbReference>
<organism evidence="7 8">
    <name type="scientific">Sporothrix eucalyptigena</name>
    <dbReference type="NCBI Taxonomy" id="1812306"/>
    <lineage>
        <taxon>Eukaryota</taxon>
        <taxon>Fungi</taxon>
        <taxon>Dikarya</taxon>
        <taxon>Ascomycota</taxon>
        <taxon>Pezizomycotina</taxon>
        <taxon>Sordariomycetes</taxon>
        <taxon>Sordariomycetidae</taxon>
        <taxon>Ophiostomatales</taxon>
        <taxon>Ophiostomataceae</taxon>
        <taxon>Sporothrix</taxon>
    </lineage>
</organism>
<keyword evidence="8" id="KW-1185">Reference proteome</keyword>
<dbReference type="PANTHER" id="PTHR43161">
    <property type="entry name" value="SORBITOL DEHYDROGENASE"/>
    <property type="match status" value="1"/>
</dbReference>
<comment type="caution">
    <text evidence="7">The sequence shown here is derived from an EMBL/GenBank/DDBJ whole genome shotgun (WGS) entry which is preliminary data.</text>
</comment>
<dbReference type="SUPFAM" id="SSF50129">
    <property type="entry name" value="GroES-like"/>
    <property type="match status" value="1"/>
</dbReference>
<accession>A0ABP0C8Z5</accession>
<sequence>MTASEDSAPGFNRCVILKAVKTIELPERPVPTIQDAEVLIKVMRTGICGSDIYCYNNLDALHRMVLGHQSDGLIAQIGNKVTDQHVGQKVVIEPGFFCKSGCGPLGLIAMKVAKSYGVAKIIAFDIEPARVEFAKSYFMEEHKLAYGVDDTIDATGAEVCLQMAVLITKP</sequence>
<dbReference type="Gene3D" id="3.40.50.720">
    <property type="entry name" value="NAD(P)-binding Rossmann-like Domain"/>
    <property type="match status" value="1"/>
</dbReference>
<reference evidence="7 8" key="1">
    <citation type="submission" date="2024-01" db="EMBL/GenBank/DDBJ databases">
        <authorList>
            <person name="Allen C."/>
            <person name="Tagirdzhanova G."/>
        </authorList>
    </citation>
    <scope>NUCLEOTIDE SEQUENCE [LARGE SCALE GENOMIC DNA]</scope>
</reference>
<dbReference type="InterPro" id="IPR011032">
    <property type="entry name" value="GroES-like_sf"/>
</dbReference>
<evidence type="ECO:0000256" key="3">
    <source>
        <dbReference type="ARBA" id="ARBA00022723"/>
    </source>
</evidence>
<dbReference type="InterPro" id="IPR036291">
    <property type="entry name" value="NAD(P)-bd_dom_sf"/>
</dbReference>
<comment type="similarity">
    <text evidence="2">Belongs to the zinc-containing alcohol dehydrogenase family.</text>
</comment>
<evidence type="ECO:0000256" key="2">
    <source>
        <dbReference type="ARBA" id="ARBA00008072"/>
    </source>
</evidence>
<keyword evidence="5" id="KW-0560">Oxidoreductase</keyword>
<dbReference type="PANTHER" id="PTHR43161:SF9">
    <property type="entry name" value="SORBITOL DEHYDROGENASE"/>
    <property type="match status" value="1"/>
</dbReference>
<gene>
    <name evidence="7" type="ORF">SEUCBS140593_006656</name>
</gene>
<dbReference type="Gene3D" id="3.90.180.10">
    <property type="entry name" value="Medium-chain alcohol dehydrogenases, catalytic domain"/>
    <property type="match status" value="1"/>
</dbReference>
<evidence type="ECO:0000313" key="8">
    <source>
        <dbReference type="Proteomes" id="UP001642482"/>
    </source>
</evidence>